<dbReference type="NCBIfam" id="TIGR00229">
    <property type="entry name" value="sensory_box"/>
    <property type="match status" value="1"/>
</dbReference>
<dbReference type="EMBL" id="BMKE01000028">
    <property type="protein sequence ID" value="GGB52676.1"/>
    <property type="molecule type" value="Genomic_DNA"/>
</dbReference>
<evidence type="ECO:0000259" key="1">
    <source>
        <dbReference type="PROSITE" id="PS50112"/>
    </source>
</evidence>
<comment type="caution">
    <text evidence="5">The sequence shown here is derived from an EMBL/GenBank/DDBJ whole genome shotgun (WGS) entry which is preliminary data.</text>
</comment>
<dbReference type="InterPro" id="IPR000014">
    <property type="entry name" value="PAS"/>
</dbReference>
<dbReference type="SMART" id="SM00065">
    <property type="entry name" value="GAF"/>
    <property type="match status" value="1"/>
</dbReference>
<dbReference type="InterPro" id="IPR013767">
    <property type="entry name" value="PAS_fold"/>
</dbReference>
<evidence type="ECO:0000259" key="3">
    <source>
        <dbReference type="PROSITE" id="PS50883"/>
    </source>
</evidence>
<dbReference type="SMART" id="SM00052">
    <property type="entry name" value="EAL"/>
    <property type="match status" value="1"/>
</dbReference>
<dbReference type="PROSITE" id="PS50112">
    <property type="entry name" value="PAS"/>
    <property type="match status" value="1"/>
</dbReference>
<reference evidence="6" key="1">
    <citation type="journal article" date="2019" name="Int. J. Syst. Evol. Microbiol.">
        <title>The Global Catalogue of Microorganisms (GCM) 10K type strain sequencing project: providing services to taxonomists for standard genome sequencing and annotation.</title>
        <authorList>
            <consortium name="The Broad Institute Genomics Platform"/>
            <consortium name="The Broad Institute Genome Sequencing Center for Infectious Disease"/>
            <person name="Wu L."/>
            <person name="Ma J."/>
        </authorList>
    </citation>
    <scope>NUCLEOTIDE SEQUENCE [LARGE SCALE GENOMIC DNA]</scope>
    <source>
        <strain evidence="6">CGMCC 1.15923</strain>
    </source>
</reference>
<dbReference type="Proteomes" id="UP000646152">
    <property type="component" value="Unassembled WGS sequence"/>
</dbReference>
<dbReference type="PANTHER" id="PTHR44757:SF2">
    <property type="entry name" value="BIOFILM ARCHITECTURE MAINTENANCE PROTEIN MBAA"/>
    <property type="match status" value="1"/>
</dbReference>
<dbReference type="Gene3D" id="3.30.450.40">
    <property type="match status" value="1"/>
</dbReference>
<dbReference type="InterPro" id="IPR043128">
    <property type="entry name" value="Rev_trsase/Diguanyl_cyclase"/>
</dbReference>
<dbReference type="CDD" id="cd01949">
    <property type="entry name" value="GGDEF"/>
    <property type="match status" value="1"/>
</dbReference>
<dbReference type="RefSeq" id="WP_188630687.1">
    <property type="nucleotide sequence ID" value="NZ_BMKE01000028.1"/>
</dbReference>
<dbReference type="Pfam" id="PF13185">
    <property type="entry name" value="GAF_2"/>
    <property type="match status" value="1"/>
</dbReference>
<dbReference type="InterPro" id="IPR000700">
    <property type="entry name" value="PAS-assoc_C"/>
</dbReference>
<evidence type="ECO:0000259" key="4">
    <source>
        <dbReference type="PROSITE" id="PS50887"/>
    </source>
</evidence>
<dbReference type="PANTHER" id="PTHR44757">
    <property type="entry name" value="DIGUANYLATE CYCLASE DGCP"/>
    <property type="match status" value="1"/>
</dbReference>
<dbReference type="Gene3D" id="3.20.20.450">
    <property type="entry name" value="EAL domain"/>
    <property type="match status" value="1"/>
</dbReference>
<proteinExistence type="predicted"/>
<dbReference type="InterPro" id="IPR000160">
    <property type="entry name" value="GGDEF_dom"/>
</dbReference>
<dbReference type="CDD" id="cd00130">
    <property type="entry name" value="PAS"/>
    <property type="match status" value="1"/>
</dbReference>
<protein>
    <recommendedName>
        <fullName evidence="7">Diguanylate cyclase</fullName>
    </recommendedName>
</protein>
<sequence length="753" mass="83130">MPHSANATIDYLHLLKEVAVAANKASDVETAVRTVLQSVCQITGWPVGHSWIKGPDGELVSSGIWHLDAGYPTDGFDAFQQASEQRCFLSGMGLPGRVLSEGESLKVINIQVEANFPRQGAAREAGLISGFAVPVQSGNSITAVLEFFTSKPQSLLPELLDVMTQVGVQLGRVFERENARQALLSSESRSRQIIDSAGDAFIGMDSQGMITAWNRAAEVIFGWSQADVLGQSVGETIVPSQHRDAHQRGLERFLAHGTARVLGQRLELPALHRDGRQFPIEITLWSLEDHESWNFFAFAHDISARKEAEQALEYRALHDALTGLPNRALVLDRLQLCLSCRGADPSRVAVFFIDLDHFKRINDSFGHDASDQVLITVAQRLQLAMRPSDTVARLAGDEFVIVCSDVASHRDATVIAQRLLGELAPPIQLEEDNVFVSASIGIAIAEPGWDAEKLVGSADIAMYEAKSAGRAHYQLFDEQMQMQVLAQLRIENELHRALEQKEFRLFFQPIVAADTGKVVSVEALLRWQHPVKGLLSPVEFIPIAEESGLIVPIGTWVIEESCRLARHWGLLRDSHLPLGISVNLSPRQLLQSDLVDTVRRLFRTHSFDPRCIEFSFEVTETAVMIDPEAAAITLQALRDMGAYIAIDDFGTGYSSLAYLKQFPVDKLKIDRSFIMNISENEHDKAIVQAVTGLGHAMKLAVVAEGVETEAQAQVLRSLDVDLLQGYFYGRPQPEAQLESLLLKSLSQTTRDNK</sequence>
<dbReference type="InterPro" id="IPR052155">
    <property type="entry name" value="Biofilm_reg_signaling"/>
</dbReference>
<feature type="domain" description="PAC" evidence="2">
    <location>
        <begin position="264"/>
        <end position="314"/>
    </location>
</feature>
<keyword evidence="6" id="KW-1185">Reference proteome</keyword>
<dbReference type="SUPFAM" id="SSF55073">
    <property type="entry name" value="Nucleotide cyclase"/>
    <property type="match status" value="1"/>
</dbReference>
<name>A0ABQ1IX93_9GAMM</name>
<dbReference type="InterPro" id="IPR003018">
    <property type="entry name" value="GAF"/>
</dbReference>
<dbReference type="NCBIfam" id="TIGR00254">
    <property type="entry name" value="GGDEF"/>
    <property type="match status" value="1"/>
</dbReference>
<dbReference type="Gene3D" id="3.30.70.270">
    <property type="match status" value="1"/>
</dbReference>
<evidence type="ECO:0000259" key="2">
    <source>
        <dbReference type="PROSITE" id="PS50113"/>
    </source>
</evidence>
<gene>
    <name evidence="5" type="ORF">GCM10011502_27280</name>
</gene>
<organism evidence="5 6">
    <name type="scientific">Oceanisphaera marina</name>
    <dbReference type="NCBI Taxonomy" id="2017550"/>
    <lineage>
        <taxon>Bacteria</taxon>
        <taxon>Pseudomonadati</taxon>
        <taxon>Pseudomonadota</taxon>
        <taxon>Gammaproteobacteria</taxon>
        <taxon>Aeromonadales</taxon>
        <taxon>Aeromonadaceae</taxon>
        <taxon>Oceanisphaera</taxon>
    </lineage>
</organism>
<dbReference type="SMART" id="SM00267">
    <property type="entry name" value="GGDEF"/>
    <property type="match status" value="1"/>
</dbReference>
<accession>A0ABQ1IX93</accession>
<dbReference type="InterPro" id="IPR035919">
    <property type="entry name" value="EAL_sf"/>
</dbReference>
<dbReference type="InterPro" id="IPR001633">
    <property type="entry name" value="EAL_dom"/>
</dbReference>
<evidence type="ECO:0000313" key="6">
    <source>
        <dbReference type="Proteomes" id="UP000646152"/>
    </source>
</evidence>
<dbReference type="SUPFAM" id="SSF55785">
    <property type="entry name" value="PYP-like sensor domain (PAS domain)"/>
    <property type="match status" value="1"/>
</dbReference>
<feature type="domain" description="GGDEF" evidence="4">
    <location>
        <begin position="346"/>
        <end position="478"/>
    </location>
</feature>
<feature type="domain" description="EAL" evidence="3">
    <location>
        <begin position="487"/>
        <end position="745"/>
    </location>
</feature>
<dbReference type="PROSITE" id="PS50887">
    <property type="entry name" value="GGDEF"/>
    <property type="match status" value="1"/>
</dbReference>
<dbReference type="SUPFAM" id="SSF55781">
    <property type="entry name" value="GAF domain-like"/>
    <property type="match status" value="1"/>
</dbReference>
<dbReference type="PROSITE" id="PS50883">
    <property type="entry name" value="EAL"/>
    <property type="match status" value="1"/>
</dbReference>
<evidence type="ECO:0008006" key="7">
    <source>
        <dbReference type="Google" id="ProtNLM"/>
    </source>
</evidence>
<dbReference type="Pfam" id="PF00989">
    <property type="entry name" value="PAS"/>
    <property type="match status" value="1"/>
</dbReference>
<feature type="domain" description="PAS" evidence="1">
    <location>
        <begin position="186"/>
        <end position="257"/>
    </location>
</feature>
<dbReference type="Pfam" id="PF00563">
    <property type="entry name" value="EAL"/>
    <property type="match status" value="1"/>
</dbReference>
<dbReference type="SUPFAM" id="SSF141868">
    <property type="entry name" value="EAL domain-like"/>
    <property type="match status" value="1"/>
</dbReference>
<dbReference type="Gene3D" id="3.30.450.20">
    <property type="entry name" value="PAS domain"/>
    <property type="match status" value="1"/>
</dbReference>
<dbReference type="InterPro" id="IPR029787">
    <property type="entry name" value="Nucleotide_cyclase"/>
</dbReference>
<dbReference type="InterPro" id="IPR035965">
    <property type="entry name" value="PAS-like_dom_sf"/>
</dbReference>
<evidence type="ECO:0000313" key="5">
    <source>
        <dbReference type="EMBL" id="GGB52676.1"/>
    </source>
</evidence>
<dbReference type="PROSITE" id="PS50113">
    <property type="entry name" value="PAC"/>
    <property type="match status" value="1"/>
</dbReference>
<dbReference type="InterPro" id="IPR029016">
    <property type="entry name" value="GAF-like_dom_sf"/>
</dbReference>
<dbReference type="Pfam" id="PF00990">
    <property type="entry name" value="GGDEF"/>
    <property type="match status" value="1"/>
</dbReference>
<dbReference type="SMART" id="SM00091">
    <property type="entry name" value="PAS"/>
    <property type="match status" value="1"/>
</dbReference>
<dbReference type="CDD" id="cd01948">
    <property type="entry name" value="EAL"/>
    <property type="match status" value="1"/>
</dbReference>